<dbReference type="GO" id="GO:0016757">
    <property type="term" value="F:glycosyltransferase activity"/>
    <property type="evidence" value="ECO:0007669"/>
    <property type="project" value="UniProtKB-KW"/>
</dbReference>
<evidence type="ECO:0000313" key="9">
    <source>
        <dbReference type="EMBL" id="MFB9577779.1"/>
    </source>
</evidence>
<evidence type="ECO:0000256" key="2">
    <source>
        <dbReference type="ARBA" id="ARBA00022676"/>
    </source>
</evidence>
<feature type="transmembrane region" description="Helical" evidence="8">
    <location>
        <begin position="442"/>
        <end position="463"/>
    </location>
</feature>
<evidence type="ECO:0000256" key="8">
    <source>
        <dbReference type="SAM" id="Phobius"/>
    </source>
</evidence>
<keyword evidence="6 8" id="KW-0472">Membrane</keyword>
<sequence length="488" mass="50466">MRAVRSAVREWTLRGMWGSVLLSAGAWGAGALPQGVRDGVWGAPGPLVTAVGATAAYAGLGLLVWAWWQLGTLLRAGAVMSRRQQWSTLGCWALPLLPAPLLFSADVYSYMAQGALALRGWNVYEVGPTALGGPLAANVPELWRDAPAPYGPVSVLTSQAVVSVTGEHHVVAAVVGLRLVALAGLALLAWSVQRLAIRTGAGGGGVWWAAPLNPLMLAHVVGGAHNEALMVGLMMAGFVAFRSGRWGLGAAVLMAAVLVKAPAAVALGCAAMVAVAAQSGWRRRCGRALGIAVVAGGTLWLGVLLCGQGWGWLRTMRTPTEVYTLLSVSTDVGRVLEWTAAAMGWNAAPGAVTAARTVGTLVGLGVVVFCLWRAPRYGAERAAAMGLLALVMCAPAVQVWYLLWGGVPLAVVAWRTLADARAKGAVVALLLLVLPAGRGPTWTYAVAAVIGGSLTILVLAWTAQRSREQAALAMTGAAETGRFPAHSP</sequence>
<organism evidence="9 10">
    <name type="scientific">Streptomyces yanii</name>
    <dbReference type="NCBI Taxonomy" id="78510"/>
    <lineage>
        <taxon>Bacteria</taxon>
        <taxon>Bacillati</taxon>
        <taxon>Actinomycetota</taxon>
        <taxon>Actinomycetes</taxon>
        <taxon>Kitasatosporales</taxon>
        <taxon>Streptomycetaceae</taxon>
        <taxon>Streptomyces</taxon>
    </lineage>
</organism>
<protein>
    <submittedName>
        <fullName evidence="9">Polyprenol phosphomannose-dependent alpha 1,6 mannosyltransferase MptB</fullName>
    </submittedName>
</protein>
<comment type="caution">
    <text evidence="9">The sequence shown here is derived from an EMBL/GenBank/DDBJ whole genome shotgun (WGS) entry which is preliminary data.</text>
</comment>
<keyword evidence="3" id="KW-0808">Transferase</keyword>
<comment type="similarity">
    <text evidence="7">Belongs to the MptA/B family.</text>
</comment>
<reference evidence="9 10" key="1">
    <citation type="submission" date="2024-09" db="EMBL/GenBank/DDBJ databases">
        <authorList>
            <person name="Sun Q."/>
            <person name="Mori K."/>
        </authorList>
    </citation>
    <scope>NUCLEOTIDE SEQUENCE [LARGE SCALE GENOMIC DNA]</scope>
    <source>
        <strain evidence="9 10">JCM 3331</strain>
    </source>
</reference>
<feature type="transmembrane region" description="Helical" evidence="8">
    <location>
        <begin position="288"/>
        <end position="313"/>
    </location>
</feature>
<feature type="transmembrane region" description="Helical" evidence="8">
    <location>
        <begin position="170"/>
        <end position="192"/>
    </location>
</feature>
<evidence type="ECO:0000256" key="5">
    <source>
        <dbReference type="ARBA" id="ARBA00022989"/>
    </source>
</evidence>
<feature type="transmembrane region" description="Helical" evidence="8">
    <location>
        <begin position="204"/>
        <end position="226"/>
    </location>
</feature>
<dbReference type="RefSeq" id="WP_345514221.1">
    <property type="nucleotide sequence ID" value="NZ_BAAAXD010000027.1"/>
</dbReference>
<feature type="transmembrane region" description="Helical" evidence="8">
    <location>
        <begin position="384"/>
        <end position="404"/>
    </location>
</feature>
<gene>
    <name evidence="9" type="primary">mptB</name>
    <name evidence="9" type="ORF">ACFFTL_37270</name>
</gene>
<evidence type="ECO:0000256" key="7">
    <source>
        <dbReference type="ARBA" id="ARBA00043987"/>
    </source>
</evidence>
<evidence type="ECO:0000313" key="10">
    <source>
        <dbReference type="Proteomes" id="UP001589710"/>
    </source>
</evidence>
<name>A0ABV5RLL6_9ACTN</name>
<feature type="transmembrane region" description="Helical" evidence="8">
    <location>
        <begin position="246"/>
        <end position="276"/>
    </location>
</feature>
<proteinExistence type="inferred from homology"/>
<keyword evidence="2 9" id="KW-0328">Glycosyltransferase</keyword>
<feature type="transmembrane region" description="Helical" evidence="8">
    <location>
        <begin position="47"/>
        <end position="68"/>
    </location>
</feature>
<accession>A0ABV5RLL6</accession>
<keyword evidence="5 8" id="KW-1133">Transmembrane helix</keyword>
<dbReference type="Proteomes" id="UP001589710">
    <property type="component" value="Unassembled WGS sequence"/>
</dbReference>
<dbReference type="NCBIfam" id="NF038066">
    <property type="entry name" value="MptB"/>
    <property type="match status" value="1"/>
</dbReference>
<comment type="subcellular location">
    <subcellularLocation>
        <location evidence="1">Membrane</location>
        <topology evidence="1">Multi-pass membrane protein</topology>
    </subcellularLocation>
</comment>
<dbReference type="InterPro" id="IPR049829">
    <property type="entry name" value="MptA/B-like"/>
</dbReference>
<feature type="transmembrane region" description="Helical" evidence="8">
    <location>
        <begin position="353"/>
        <end position="372"/>
    </location>
</feature>
<dbReference type="EMBL" id="JBHMCG010000156">
    <property type="protein sequence ID" value="MFB9577779.1"/>
    <property type="molecule type" value="Genomic_DNA"/>
</dbReference>
<evidence type="ECO:0000256" key="1">
    <source>
        <dbReference type="ARBA" id="ARBA00004141"/>
    </source>
</evidence>
<keyword evidence="10" id="KW-1185">Reference proteome</keyword>
<evidence type="ECO:0000256" key="3">
    <source>
        <dbReference type="ARBA" id="ARBA00022679"/>
    </source>
</evidence>
<feature type="transmembrane region" description="Helical" evidence="8">
    <location>
        <begin position="89"/>
        <end position="111"/>
    </location>
</feature>
<dbReference type="Pfam" id="PF26314">
    <property type="entry name" value="MptA_B_family"/>
    <property type="match status" value="1"/>
</dbReference>
<evidence type="ECO:0000256" key="4">
    <source>
        <dbReference type="ARBA" id="ARBA00022692"/>
    </source>
</evidence>
<keyword evidence="4 8" id="KW-0812">Transmembrane</keyword>
<evidence type="ECO:0000256" key="6">
    <source>
        <dbReference type="ARBA" id="ARBA00023136"/>
    </source>
</evidence>